<sequence>MDNYGEILKECGFSNIIPKYIIRYHTIVRSRTIANLKKEGLLKYDLNLEEAVQSCFVDWPENKKVLKNFSDSTTSILTVRTSVLENYLQWRLSITEDEFKGFCKNYLPLRHRPMCDINEALNIAQNEIKFDIDSIRRNGFIISSDPVNTKLILQNVDSLAGYDIRDAIRSEPAILKNNYNSLLEIRRILDDNRINQEAQRRCLRVYCMRPQTVKERLDELKQLKEYQILSTNPRVLSMVVHKRKMMSRLEKIQTAKKQCYSLNHLISSKKVFNSYITSFGNKVCGRDIAVLIASSFQMKRNMSDENVSMKKDENERSKFMRAVLKQLKRHKYWLHSSLYIINENIQYLNKNFYGNVIVNNCQILLYPLAETERYFEFFLRKRSHGIEDGNIDIDLEGSYNNLNYGKLTDDQILSLVLYEIEKKYHFTGDGIWSRHDGVKAEQVQHNCP</sequence>
<dbReference type="EMBL" id="OW152817">
    <property type="protein sequence ID" value="CAH2068553.1"/>
    <property type="molecule type" value="Genomic_DNA"/>
</dbReference>
<gene>
    <name evidence="1" type="ORF">IPOD504_LOCUS14411</name>
</gene>
<proteinExistence type="predicted"/>
<evidence type="ECO:0000313" key="1">
    <source>
        <dbReference type="EMBL" id="CAH2068553.1"/>
    </source>
</evidence>
<reference evidence="1" key="1">
    <citation type="submission" date="2022-03" db="EMBL/GenBank/DDBJ databases">
        <authorList>
            <person name="Martin H S."/>
        </authorList>
    </citation>
    <scope>NUCLEOTIDE SEQUENCE</scope>
</reference>
<dbReference type="Proteomes" id="UP000837857">
    <property type="component" value="Chromosome 5"/>
</dbReference>
<keyword evidence="2" id="KW-1185">Reference proteome</keyword>
<organism evidence="1 2">
    <name type="scientific">Iphiclides podalirius</name>
    <name type="common">scarce swallowtail</name>
    <dbReference type="NCBI Taxonomy" id="110791"/>
    <lineage>
        <taxon>Eukaryota</taxon>
        <taxon>Metazoa</taxon>
        <taxon>Ecdysozoa</taxon>
        <taxon>Arthropoda</taxon>
        <taxon>Hexapoda</taxon>
        <taxon>Insecta</taxon>
        <taxon>Pterygota</taxon>
        <taxon>Neoptera</taxon>
        <taxon>Endopterygota</taxon>
        <taxon>Lepidoptera</taxon>
        <taxon>Glossata</taxon>
        <taxon>Ditrysia</taxon>
        <taxon>Papilionoidea</taxon>
        <taxon>Papilionidae</taxon>
        <taxon>Papilioninae</taxon>
        <taxon>Iphiclides</taxon>
    </lineage>
</organism>
<name>A0ABN8IYF3_9NEOP</name>
<evidence type="ECO:0000313" key="2">
    <source>
        <dbReference type="Proteomes" id="UP000837857"/>
    </source>
</evidence>
<protein>
    <submittedName>
        <fullName evidence="1">Uncharacterized protein</fullName>
    </submittedName>
</protein>
<accession>A0ABN8IYF3</accession>
<feature type="non-terminal residue" evidence="1">
    <location>
        <position position="448"/>
    </location>
</feature>